<dbReference type="InterPro" id="IPR037143">
    <property type="entry name" value="4-PPantetheinyl_Trfase_dom_sf"/>
</dbReference>
<organism evidence="5 6">
    <name type="scientific">Variovorax paradoxus</name>
    <dbReference type="NCBI Taxonomy" id="34073"/>
    <lineage>
        <taxon>Bacteria</taxon>
        <taxon>Pseudomonadati</taxon>
        <taxon>Pseudomonadota</taxon>
        <taxon>Betaproteobacteria</taxon>
        <taxon>Burkholderiales</taxon>
        <taxon>Comamonadaceae</taxon>
        <taxon>Variovorax</taxon>
    </lineage>
</organism>
<reference evidence="5 6" key="1">
    <citation type="submission" date="2019-12" db="EMBL/GenBank/DDBJ databases">
        <title>Hybrid Genome Assemblies of two High G+C Isolates from Undergraduate Microbiology Courses.</title>
        <authorList>
            <person name="Ne Ville C.J."/>
            <person name="Enright D."/>
            <person name="Hernandez I."/>
            <person name="Dodsworth J."/>
            <person name="Orwin P.M."/>
        </authorList>
    </citation>
    <scope>NUCLEOTIDE SEQUENCE [LARGE SCALE GENOMIC DNA]</scope>
    <source>
        <strain evidence="5 6">CSUSB</strain>
    </source>
</reference>
<comment type="similarity">
    <text evidence="1">Belongs to the P-Pant transferase superfamily. Gsp/Sfp/HetI/AcpT family.</text>
</comment>
<name>A0A6I6HLC3_VARPD</name>
<dbReference type="InterPro" id="IPR050559">
    <property type="entry name" value="P-Pant_transferase_sf"/>
</dbReference>
<dbReference type="EMBL" id="CP046622">
    <property type="protein sequence ID" value="QGW83562.1"/>
    <property type="molecule type" value="Genomic_DNA"/>
</dbReference>
<dbReference type="Proteomes" id="UP000425817">
    <property type="component" value="Chromosome"/>
</dbReference>
<evidence type="ECO:0000259" key="3">
    <source>
        <dbReference type="Pfam" id="PF01648"/>
    </source>
</evidence>
<dbReference type="InterPro" id="IPR008278">
    <property type="entry name" value="4-PPantetheinyl_Trfase_dom"/>
</dbReference>
<dbReference type="Pfam" id="PF22624">
    <property type="entry name" value="AASDHPPT_N"/>
    <property type="match status" value="1"/>
</dbReference>
<gene>
    <name evidence="5" type="ORF">GOQ09_19090</name>
</gene>
<dbReference type="Gene3D" id="3.90.470.20">
    <property type="entry name" value="4'-phosphopantetheinyl transferase domain"/>
    <property type="match status" value="2"/>
</dbReference>
<dbReference type="OrthoDB" id="9808281at2"/>
<dbReference type="Pfam" id="PF01648">
    <property type="entry name" value="ACPS"/>
    <property type="match status" value="1"/>
</dbReference>
<dbReference type="PANTHER" id="PTHR12215:SF10">
    <property type="entry name" value="L-AMINOADIPATE-SEMIALDEHYDE DEHYDROGENASE-PHOSPHOPANTETHEINYL TRANSFERASE"/>
    <property type="match status" value="1"/>
</dbReference>
<dbReference type="GO" id="GO:0008897">
    <property type="term" value="F:holo-[acyl-carrier-protein] synthase activity"/>
    <property type="evidence" value="ECO:0007669"/>
    <property type="project" value="InterPro"/>
</dbReference>
<dbReference type="InterPro" id="IPR055066">
    <property type="entry name" value="AASDHPPT_N"/>
</dbReference>
<dbReference type="GO" id="GO:0019878">
    <property type="term" value="P:lysine biosynthetic process via aminoadipic acid"/>
    <property type="evidence" value="ECO:0007669"/>
    <property type="project" value="TreeGrafter"/>
</dbReference>
<feature type="domain" description="4'-phosphopantetheinyl transferase" evidence="3">
    <location>
        <begin position="120"/>
        <end position="204"/>
    </location>
</feature>
<accession>A0A6I6HLC3</accession>
<evidence type="ECO:0000256" key="2">
    <source>
        <dbReference type="ARBA" id="ARBA00022679"/>
    </source>
</evidence>
<dbReference type="GO" id="GO:0005829">
    <property type="term" value="C:cytosol"/>
    <property type="evidence" value="ECO:0007669"/>
    <property type="project" value="TreeGrafter"/>
</dbReference>
<feature type="domain" description="4'-phosphopantetheinyl transferase N-terminal" evidence="4">
    <location>
        <begin position="28"/>
        <end position="108"/>
    </location>
</feature>
<evidence type="ECO:0000313" key="5">
    <source>
        <dbReference type="EMBL" id="QGW83562.1"/>
    </source>
</evidence>
<dbReference type="GO" id="GO:0000287">
    <property type="term" value="F:magnesium ion binding"/>
    <property type="evidence" value="ECO:0007669"/>
    <property type="project" value="InterPro"/>
</dbReference>
<protein>
    <submittedName>
        <fullName evidence="5">4'-phosphopantetheinyl transferase superfamily protein</fullName>
    </submittedName>
</protein>
<keyword evidence="2 5" id="KW-0808">Transferase</keyword>
<evidence type="ECO:0000313" key="6">
    <source>
        <dbReference type="Proteomes" id="UP000425817"/>
    </source>
</evidence>
<evidence type="ECO:0000259" key="4">
    <source>
        <dbReference type="Pfam" id="PF22624"/>
    </source>
</evidence>
<evidence type="ECO:0000256" key="1">
    <source>
        <dbReference type="ARBA" id="ARBA00010990"/>
    </source>
</evidence>
<dbReference type="SUPFAM" id="SSF56214">
    <property type="entry name" value="4'-phosphopantetheinyl transferase"/>
    <property type="match status" value="2"/>
</dbReference>
<dbReference type="RefSeq" id="WP_157614959.1">
    <property type="nucleotide sequence ID" value="NZ_CP046622.1"/>
</dbReference>
<sequence>MRLMPWPDPLAAGIEVYRLDFDLAAEPEAARQLLTPAERAKADRFARTADRVRFTESRAALRSLLAERVGCEPAEVPLASSAQGKPFIELAAGAAPPFNLSHSGARALIVLGDARTVSDVGVDIEECRAEVDMEAIASLAFSDREFNEVRNAADRLRALYSHWVAKEAVLKAIGVGVAEHLKSIGIHLDAKGRIALESAVSEWTNFQAVALEAPPGYAAALAWRAKEST</sequence>
<dbReference type="AlphaFoldDB" id="A0A6I6HLC3"/>
<dbReference type="PANTHER" id="PTHR12215">
    <property type="entry name" value="PHOSPHOPANTETHEINE TRANSFERASE"/>
    <property type="match status" value="1"/>
</dbReference>
<proteinExistence type="inferred from homology"/>